<accession>A0A2H0LXG5</accession>
<evidence type="ECO:0000313" key="1">
    <source>
        <dbReference type="EMBL" id="PIQ89098.1"/>
    </source>
</evidence>
<dbReference type="Proteomes" id="UP000229641">
    <property type="component" value="Unassembled WGS sequence"/>
</dbReference>
<comment type="caution">
    <text evidence="1">The sequence shown here is derived from an EMBL/GenBank/DDBJ whole genome shotgun (WGS) entry which is preliminary data.</text>
</comment>
<name>A0A2H0LXG5_9BACT</name>
<dbReference type="EMBL" id="PCWA01000073">
    <property type="protein sequence ID" value="PIQ89098.1"/>
    <property type="molecule type" value="Genomic_DNA"/>
</dbReference>
<proteinExistence type="predicted"/>
<reference evidence="1 2" key="1">
    <citation type="submission" date="2017-09" db="EMBL/GenBank/DDBJ databases">
        <title>Depth-based differentiation of microbial function through sediment-hosted aquifers and enrichment of novel symbionts in the deep terrestrial subsurface.</title>
        <authorList>
            <person name="Probst A.J."/>
            <person name="Ladd B."/>
            <person name="Jarett J.K."/>
            <person name="Geller-Mcgrath D.E."/>
            <person name="Sieber C.M."/>
            <person name="Emerson J.B."/>
            <person name="Anantharaman K."/>
            <person name="Thomas B.C."/>
            <person name="Malmstrom R."/>
            <person name="Stieglmeier M."/>
            <person name="Klingl A."/>
            <person name="Woyke T."/>
            <person name="Ryan C.M."/>
            <person name="Banfield J.F."/>
        </authorList>
    </citation>
    <scope>NUCLEOTIDE SEQUENCE [LARGE SCALE GENOMIC DNA]</scope>
    <source>
        <strain evidence="1">CG11_big_fil_rev_8_21_14_0_20_42_13</strain>
    </source>
</reference>
<organism evidence="1 2">
    <name type="scientific">Candidatus Ghiorseimicrobium undicola</name>
    <dbReference type="NCBI Taxonomy" id="1974746"/>
    <lineage>
        <taxon>Bacteria</taxon>
        <taxon>Pseudomonadati</taxon>
        <taxon>Candidatus Omnitrophota</taxon>
        <taxon>Candidatus Ghiorseimicrobium</taxon>
    </lineage>
</organism>
<sequence>MRKVNCLNCGGLAWPAWPDFERGVRRPSGQMNLGNFQYAAQIGLVFDSAPDLGYNKKRKDKICAIAAAVKRSQNPTSNRL</sequence>
<protein>
    <submittedName>
        <fullName evidence="1">Uncharacterized protein</fullName>
    </submittedName>
</protein>
<evidence type="ECO:0000313" key="2">
    <source>
        <dbReference type="Proteomes" id="UP000229641"/>
    </source>
</evidence>
<gene>
    <name evidence="1" type="ORF">COV72_04705</name>
</gene>
<dbReference type="AlphaFoldDB" id="A0A2H0LXG5"/>